<evidence type="ECO:0000256" key="4">
    <source>
        <dbReference type="ARBA" id="ARBA00022490"/>
    </source>
</evidence>
<feature type="binding site" evidence="10">
    <location>
        <position position="239"/>
    </location>
    <ligand>
        <name>ATP</name>
        <dbReference type="ChEBI" id="CHEBI:30616"/>
    </ligand>
</feature>
<keyword evidence="7 10" id="KW-0067">ATP-binding</keyword>
<dbReference type="InterPro" id="IPR049940">
    <property type="entry name" value="GluQ/Sye"/>
</dbReference>
<sequence>MDKIITRFPPSPTGALHIGGARTALFNWLYARRMGGTFVLRLEDTDKARSTQESVDAIFQGMEWLGIDWDEGPFYQSKRTEIYQQHIQKLLDEGNAYYCTCTPEELDEKRKAAMARGDKPKYDGTCREKGLEKCEGAVVRLKAPQTGKTVFEDKVKGTIAFDNQELDDLIIARSDGSPTYHLAVVVDDITMGINTIIRGDDHVSNTPRQILLYNALGYPVPTFAHVPMVLGADKKRLSKRHGATSVVEYKDMGILPEAMINYLARMGWSHGDQEFFTVDELKQVFTLENIGKSAGVFDPARLLDLNGDHIRAAEDKRLAPLFIEQLAKLGVETEEGEYLYQVMETLKPRAKTTIELAEKALFYYVDDIEYDPKAANKCLKAEAVPALELLIEKLEAADVSDEKQVEDAFVQVMEATGLKMGKIAQPVRVALTGQTASPGIFEIVQILGMDKVKARLAKAMDYIKSQED</sequence>
<comment type="catalytic activity">
    <reaction evidence="10">
        <text>tRNA(Glu) + L-glutamate + ATP = L-glutamyl-tRNA(Glu) + AMP + diphosphate</text>
        <dbReference type="Rhea" id="RHEA:23540"/>
        <dbReference type="Rhea" id="RHEA-COMP:9663"/>
        <dbReference type="Rhea" id="RHEA-COMP:9680"/>
        <dbReference type="ChEBI" id="CHEBI:29985"/>
        <dbReference type="ChEBI" id="CHEBI:30616"/>
        <dbReference type="ChEBI" id="CHEBI:33019"/>
        <dbReference type="ChEBI" id="CHEBI:78442"/>
        <dbReference type="ChEBI" id="CHEBI:78520"/>
        <dbReference type="ChEBI" id="CHEBI:456215"/>
        <dbReference type="EC" id="6.1.1.17"/>
    </reaction>
</comment>
<dbReference type="GO" id="GO:0006424">
    <property type="term" value="P:glutamyl-tRNA aminoacylation"/>
    <property type="evidence" value="ECO:0007669"/>
    <property type="project" value="UniProtKB-UniRule"/>
</dbReference>
<evidence type="ECO:0000259" key="11">
    <source>
        <dbReference type="Pfam" id="PF00749"/>
    </source>
</evidence>
<dbReference type="Gene3D" id="1.10.10.350">
    <property type="match status" value="1"/>
</dbReference>
<dbReference type="InterPro" id="IPR020058">
    <property type="entry name" value="Glu/Gln-tRNA-synth_Ib_cat-dom"/>
</dbReference>
<dbReference type="PROSITE" id="PS00178">
    <property type="entry name" value="AA_TRNA_LIGASE_I"/>
    <property type="match status" value="1"/>
</dbReference>
<feature type="binding site" evidence="10">
    <location>
        <position position="128"/>
    </location>
    <ligand>
        <name>Zn(2+)</name>
        <dbReference type="ChEBI" id="CHEBI:29105"/>
    </ligand>
</feature>
<comment type="subunit">
    <text evidence="3 10">Monomer.</text>
</comment>
<comment type="cofactor">
    <cofactor evidence="10">
        <name>Zn(2+)</name>
        <dbReference type="ChEBI" id="CHEBI:29105"/>
    </cofactor>
    <text evidence="10">Binds 1 zinc ion per subunit.</text>
</comment>
<dbReference type="InterPro" id="IPR000924">
    <property type="entry name" value="Glu/Gln-tRNA-synth"/>
</dbReference>
<dbReference type="CDD" id="cd00808">
    <property type="entry name" value="GluRS_core"/>
    <property type="match status" value="1"/>
</dbReference>
<organism evidence="13 14">
    <name type="scientific">Desulfatibacillum aliphaticivorans</name>
    <dbReference type="NCBI Taxonomy" id="218208"/>
    <lineage>
        <taxon>Bacteria</taxon>
        <taxon>Pseudomonadati</taxon>
        <taxon>Thermodesulfobacteriota</taxon>
        <taxon>Desulfobacteria</taxon>
        <taxon>Desulfobacterales</taxon>
        <taxon>Desulfatibacillaceae</taxon>
        <taxon>Desulfatibacillum</taxon>
    </lineage>
</organism>
<feature type="binding site" evidence="10">
    <location>
        <position position="126"/>
    </location>
    <ligand>
        <name>Zn(2+)</name>
        <dbReference type="ChEBI" id="CHEBI:29105"/>
    </ligand>
</feature>
<dbReference type="GO" id="GO:0004818">
    <property type="term" value="F:glutamate-tRNA ligase activity"/>
    <property type="evidence" value="ECO:0007669"/>
    <property type="project" value="UniProtKB-UniRule"/>
</dbReference>
<evidence type="ECO:0000256" key="8">
    <source>
        <dbReference type="ARBA" id="ARBA00022917"/>
    </source>
</evidence>
<dbReference type="GO" id="GO:0000049">
    <property type="term" value="F:tRNA binding"/>
    <property type="evidence" value="ECO:0007669"/>
    <property type="project" value="InterPro"/>
</dbReference>
<dbReference type="GO" id="GO:0005829">
    <property type="term" value="C:cytosol"/>
    <property type="evidence" value="ECO:0007669"/>
    <property type="project" value="TreeGrafter"/>
</dbReference>
<evidence type="ECO:0000256" key="7">
    <source>
        <dbReference type="ARBA" id="ARBA00022840"/>
    </source>
</evidence>
<evidence type="ECO:0000256" key="5">
    <source>
        <dbReference type="ARBA" id="ARBA00022598"/>
    </source>
</evidence>
<dbReference type="InterPro" id="IPR014729">
    <property type="entry name" value="Rossmann-like_a/b/a_fold"/>
</dbReference>
<evidence type="ECO:0000256" key="2">
    <source>
        <dbReference type="ARBA" id="ARBA00007894"/>
    </source>
</evidence>
<evidence type="ECO:0000256" key="6">
    <source>
        <dbReference type="ARBA" id="ARBA00022741"/>
    </source>
</evidence>
<dbReference type="Proteomes" id="UP000000739">
    <property type="component" value="Chromosome"/>
</dbReference>
<evidence type="ECO:0000313" key="13">
    <source>
        <dbReference type="EMBL" id="ACL05973.1"/>
    </source>
</evidence>
<dbReference type="Gene3D" id="3.40.50.620">
    <property type="entry name" value="HUPs"/>
    <property type="match status" value="1"/>
</dbReference>
<feature type="domain" description="Aminoacyl-tRNA synthetase class I anticodon-binding" evidence="12">
    <location>
        <begin position="322"/>
        <end position="459"/>
    </location>
</feature>
<feature type="short sequence motif" description="'HIGH' region" evidence="10">
    <location>
        <begin position="10"/>
        <end position="20"/>
    </location>
</feature>
<evidence type="ECO:0000256" key="10">
    <source>
        <dbReference type="HAMAP-Rule" id="MF_00022"/>
    </source>
</evidence>
<gene>
    <name evidence="10" type="primary">gltX</name>
    <name evidence="13" type="ordered locus">Dalk_4293</name>
</gene>
<accession>B8FMD5</accession>
<dbReference type="PANTHER" id="PTHR43311">
    <property type="entry name" value="GLUTAMATE--TRNA LIGASE"/>
    <property type="match status" value="1"/>
</dbReference>
<dbReference type="PANTHER" id="PTHR43311:SF2">
    <property type="entry name" value="GLUTAMATE--TRNA LIGASE, MITOCHONDRIAL-RELATED"/>
    <property type="match status" value="1"/>
</dbReference>
<comment type="function">
    <text evidence="10">Catalyzes the attachment of glutamate to tRNA(Glu) in a two-step reaction: glutamate is first activated by ATP to form Glu-AMP and then transferred to the acceptor end of tRNA(Glu).</text>
</comment>
<keyword evidence="10" id="KW-0862">Zinc</keyword>
<dbReference type="SUPFAM" id="SSF52374">
    <property type="entry name" value="Nucleotidylyl transferase"/>
    <property type="match status" value="1"/>
</dbReference>
<proteinExistence type="inferred from homology"/>
<dbReference type="RefSeq" id="WP_015949019.1">
    <property type="nucleotide sequence ID" value="NC_011768.1"/>
</dbReference>
<dbReference type="AlphaFoldDB" id="B8FMD5"/>
<feature type="binding site" evidence="10">
    <location>
        <position position="101"/>
    </location>
    <ligand>
        <name>Zn(2+)</name>
        <dbReference type="ChEBI" id="CHEBI:29105"/>
    </ligand>
</feature>
<name>B8FMD5_DESAL</name>
<dbReference type="GO" id="GO:0005524">
    <property type="term" value="F:ATP binding"/>
    <property type="evidence" value="ECO:0007669"/>
    <property type="project" value="UniProtKB-UniRule"/>
</dbReference>
<evidence type="ECO:0000313" key="14">
    <source>
        <dbReference type="Proteomes" id="UP000000739"/>
    </source>
</evidence>
<dbReference type="InterPro" id="IPR045462">
    <property type="entry name" value="aa-tRNA-synth_I_cd-bd"/>
</dbReference>
<feature type="short sequence motif" description="'KMSKS' region" evidence="10">
    <location>
        <begin position="236"/>
        <end position="240"/>
    </location>
</feature>
<dbReference type="InterPro" id="IPR001412">
    <property type="entry name" value="aa-tRNA-synth_I_CS"/>
</dbReference>
<dbReference type="NCBIfam" id="TIGR00464">
    <property type="entry name" value="gltX_bact"/>
    <property type="match status" value="1"/>
</dbReference>
<dbReference type="Pfam" id="PF00749">
    <property type="entry name" value="tRNA-synt_1c"/>
    <property type="match status" value="1"/>
</dbReference>
<reference evidence="13 14" key="1">
    <citation type="journal article" date="2012" name="Environ. Microbiol.">
        <title>The genome sequence of Desulfatibacillum alkenivorans AK-01: a blueprint for anaerobic alkane oxidation.</title>
        <authorList>
            <person name="Callaghan A.V."/>
            <person name="Morris B.E."/>
            <person name="Pereira I.A."/>
            <person name="McInerney M.J."/>
            <person name="Austin R.N."/>
            <person name="Groves J.T."/>
            <person name="Kukor J.J."/>
            <person name="Suflita J.M."/>
            <person name="Young L.Y."/>
            <person name="Zylstra G.J."/>
            <person name="Wawrik B."/>
        </authorList>
    </citation>
    <scope>NUCLEOTIDE SEQUENCE [LARGE SCALE GENOMIC DNA]</scope>
    <source>
        <strain evidence="13 14">AK-01</strain>
    </source>
</reference>
<dbReference type="EMBL" id="CP001322">
    <property type="protein sequence ID" value="ACL05973.1"/>
    <property type="molecule type" value="Genomic_DNA"/>
</dbReference>
<feature type="binding site" evidence="10">
    <location>
        <position position="99"/>
    </location>
    <ligand>
        <name>Zn(2+)</name>
        <dbReference type="ChEBI" id="CHEBI:29105"/>
    </ligand>
</feature>
<dbReference type="SUPFAM" id="SSF48163">
    <property type="entry name" value="An anticodon-binding domain of class I aminoacyl-tRNA synthetases"/>
    <property type="match status" value="1"/>
</dbReference>
<dbReference type="EC" id="6.1.1.17" evidence="10"/>
<dbReference type="HAMAP" id="MF_00022">
    <property type="entry name" value="Glu_tRNA_synth_type1"/>
    <property type="match status" value="1"/>
</dbReference>
<keyword evidence="9 10" id="KW-0030">Aminoacyl-tRNA synthetase</keyword>
<evidence type="ECO:0000256" key="9">
    <source>
        <dbReference type="ARBA" id="ARBA00023146"/>
    </source>
</evidence>
<evidence type="ECO:0000259" key="12">
    <source>
        <dbReference type="Pfam" id="PF19269"/>
    </source>
</evidence>
<keyword evidence="8 10" id="KW-0648">Protein biosynthesis</keyword>
<dbReference type="Pfam" id="PF19269">
    <property type="entry name" value="Anticodon_2"/>
    <property type="match status" value="1"/>
</dbReference>
<keyword evidence="14" id="KW-1185">Reference proteome</keyword>
<protein>
    <recommendedName>
        <fullName evidence="10">Glutamate--tRNA ligase</fullName>
        <ecNumber evidence="10">6.1.1.17</ecNumber>
    </recommendedName>
    <alternativeName>
        <fullName evidence="10">Glutamyl-tRNA synthetase</fullName>
        <shortName evidence="10">GluRS</shortName>
    </alternativeName>
</protein>
<dbReference type="InterPro" id="IPR033910">
    <property type="entry name" value="GluRS_core"/>
</dbReference>
<keyword evidence="6 10" id="KW-0547">Nucleotide-binding</keyword>
<comment type="subcellular location">
    <subcellularLocation>
        <location evidence="1 10">Cytoplasm</location>
    </subcellularLocation>
</comment>
<dbReference type="eggNOG" id="COG0008">
    <property type="taxonomic scope" value="Bacteria"/>
</dbReference>
<keyword evidence="4 10" id="KW-0963">Cytoplasm</keyword>
<dbReference type="HOGENOM" id="CLU_015768_6_0_7"/>
<dbReference type="InterPro" id="IPR004527">
    <property type="entry name" value="Glu-tRNA-ligase_bac/mito"/>
</dbReference>
<evidence type="ECO:0000256" key="1">
    <source>
        <dbReference type="ARBA" id="ARBA00004496"/>
    </source>
</evidence>
<dbReference type="FunFam" id="3.40.50.620:FF:000007">
    <property type="entry name" value="Glutamate--tRNA ligase"/>
    <property type="match status" value="1"/>
</dbReference>
<comment type="similarity">
    <text evidence="2 10">Belongs to the class-I aminoacyl-tRNA synthetase family. Glutamate--tRNA ligase type 1 subfamily.</text>
</comment>
<keyword evidence="5 10" id="KW-0436">Ligase</keyword>
<feature type="domain" description="Glutamyl/glutaminyl-tRNA synthetase class Ib catalytic" evidence="11">
    <location>
        <begin position="3"/>
        <end position="301"/>
    </location>
</feature>
<dbReference type="InterPro" id="IPR020751">
    <property type="entry name" value="aa-tRNA-synth_I_codon-bd_sub2"/>
</dbReference>
<dbReference type="GO" id="GO:0008270">
    <property type="term" value="F:zinc ion binding"/>
    <property type="evidence" value="ECO:0007669"/>
    <property type="project" value="UniProtKB-UniRule"/>
</dbReference>
<evidence type="ECO:0000256" key="3">
    <source>
        <dbReference type="ARBA" id="ARBA00011245"/>
    </source>
</evidence>
<dbReference type="PRINTS" id="PR00987">
    <property type="entry name" value="TRNASYNTHGLU"/>
</dbReference>
<dbReference type="KEGG" id="dal:Dalk_4293"/>
<keyword evidence="10" id="KW-0479">Metal-binding</keyword>
<dbReference type="InterPro" id="IPR008925">
    <property type="entry name" value="aa_tRNA-synth_I_cd-bd_sf"/>
</dbReference>